<gene>
    <name evidence="2" type="ORF">CTheo_2118</name>
</gene>
<dbReference type="OrthoDB" id="2973282at2759"/>
<dbReference type="InterPro" id="IPR032675">
    <property type="entry name" value="LRR_dom_sf"/>
</dbReference>
<proteinExistence type="predicted"/>
<evidence type="ECO:0000313" key="3">
    <source>
        <dbReference type="Proteomes" id="UP000383932"/>
    </source>
</evidence>
<dbReference type="PROSITE" id="PS50181">
    <property type="entry name" value="FBOX"/>
    <property type="match status" value="1"/>
</dbReference>
<dbReference type="Proteomes" id="UP000383932">
    <property type="component" value="Unassembled WGS sequence"/>
</dbReference>
<sequence>MHMLDRKSIVDILNRLDSPTHGATPSPLLLAAMGNTNHESAVRAQVKFGSLGQQDVLALQNALLQLESDAESIADVHQLIGGRIKCGRQFLYQATAALAPINRLPAEVLARIFVAGKHMELNFSPRMSWVAQRWRNVALSTPELWNTIPLTGVARTTVYLKRSGTTLLDIEADFRTYRISIFEIDQCMKNLEPHRFRWRNLKVLLEDHDQSQPILRQIEGICTDVQQQMYPSSLQSIYFGVASSHATVSSHYSSALNIPSIPSLGVVELLAVDLSCLSGYDPDGFRQLSRLSLSSIHNMHLEANFFNALFAMRNLSELILDQCDFVMPALVDDKSPINLEKLKSIQLSFIPDEVVNTILTRLHTPNLQRFELSLRELDGPSQVLNWEAIRSKYTGLSVLKLNTITSYATRFLIQWLAELPQLVVLSVVFYERLSPHNTERSSEQVLERLGELRNYCCPSLHRLEVGVLAQSGVAALRTMLGSRPRLLSGKVSIVLQLEPGENANRDENITWMQTHLNKFKIRAMFDEVDSEAMSDESDGEC</sequence>
<evidence type="ECO:0000313" key="2">
    <source>
        <dbReference type="EMBL" id="KAB5594487.1"/>
    </source>
</evidence>
<accession>A0A5N5QTE4</accession>
<comment type="caution">
    <text evidence="2">The sequence shown here is derived from an EMBL/GenBank/DDBJ whole genome shotgun (WGS) entry which is preliminary data.</text>
</comment>
<reference evidence="2 3" key="1">
    <citation type="journal article" date="2019" name="Fungal Biol. Biotechnol.">
        <title>Draft genome sequence of fastidious pathogen Ceratobasidium theobromae, which causes vascular-streak dieback in Theobroma cacao.</title>
        <authorList>
            <person name="Ali S.S."/>
            <person name="Asman A."/>
            <person name="Shao J."/>
            <person name="Firmansyah A.P."/>
            <person name="Susilo A.W."/>
            <person name="Rosmana A."/>
            <person name="McMahon P."/>
            <person name="Junaid M."/>
            <person name="Guest D."/>
            <person name="Kheng T.Y."/>
            <person name="Meinhardt L.W."/>
            <person name="Bailey B.A."/>
        </authorList>
    </citation>
    <scope>NUCLEOTIDE SEQUENCE [LARGE SCALE GENOMIC DNA]</scope>
    <source>
        <strain evidence="2 3">CT2</strain>
    </source>
</reference>
<protein>
    <recommendedName>
        <fullName evidence="1">F-box domain-containing protein</fullName>
    </recommendedName>
</protein>
<dbReference type="Gene3D" id="3.80.10.10">
    <property type="entry name" value="Ribonuclease Inhibitor"/>
    <property type="match status" value="1"/>
</dbReference>
<organism evidence="2 3">
    <name type="scientific">Ceratobasidium theobromae</name>
    <dbReference type="NCBI Taxonomy" id="1582974"/>
    <lineage>
        <taxon>Eukaryota</taxon>
        <taxon>Fungi</taxon>
        <taxon>Dikarya</taxon>
        <taxon>Basidiomycota</taxon>
        <taxon>Agaricomycotina</taxon>
        <taxon>Agaricomycetes</taxon>
        <taxon>Cantharellales</taxon>
        <taxon>Ceratobasidiaceae</taxon>
        <taxon>Ceratobasidium</taxon>
    </lineage>
</organism>
<dbReference type="SUPFAM" id="SSF52047">
    <property type="entry name" value="RNI-like"/>
    <property type="match status" value="1"/>
</dbReference>
<dbReference type="InterPro" id="IPR001810">
    <property type="entry name" value="F-box_dom"/>
</dbReference>
<dbReference type="AlphaFoldDB" id="A0A5N5QTE4"/>
<dbReference type="EMBL" id="SSOP01000020">
    <property type="protein sequence ID" value="KAB5594487.1"/>
    <property type="molecule type" value="Genomic_DNA"/>
</dbReference>
<feature type="domain" description="F-box" evidence="1">
    <location>
        <begin position="98"/>
        <end position="148"/>
    </location>
</feature>
<keyword evidence="3" id="KW-1185">Reference proteome</keyword>
<evidence type="ECO:0000259" key="1">
    <source>
        <dbReference type="PROSITE" id="PS50181"/>
    </source>
</evidence>
<dbReference type="Gene3D" id="1.20.1280.50">
    <property type="match status" value="1"/>
</dbReference>
<name>A0A5N5QTE4_9AGAM</name>